<dbReference type="RefSeq" id="WP_226938062.1">
    <property type="nucleotide sequence ID" value="NZ_BAABXU010000001.1"/>
</dbReference>
<evidence type="ECO:0000313" key="2">
    <source>
        <dbReference type="Proteomes" id="UP001299409"/>
    </source>
</evidence>
<reference evidence="1 2" key="1">
    <citation type="submission" date="2021-10" db="EMBL/GenBank/DDBJ databases">
        <title>Collection of gut derived symbiotic bacterial strains cultured from healthy donors.</title>
        <authorList>
            <person name="Lin H."/>
            <person name="Littmann E."/>
            <person name="Claire K."/>
            <person name="Pamer E."/>
        </authorList>
    </citation>
    <scope>NUCLEOTIDE SEQUENCE [LARGE SCALE GENOMIC DNA]</scope>
    <source>
        <strain evidence="1 2">MSK.17.68</strain>
    </source>
</reference>
<protein>
    <submittedName>
        <fullName evidence="1">Uncharacterized protein</fullName>
    </submittedName>
</protein>
<evidence type="ECO:0000313" key="1">
    <source>
        <dbReference type="EMBL" id="MCB5447448.1"/>
    </source>
</evidence>
<sequence>MNYTLFIKNNFEYTKIMNTIKHCFYIEKELPNNVFKNEYKKFLCEDFDLILDEKFLENLKILSKLSKDKYVILGILDKKNQSFYEHFGCFNVIKIPIDITNKEFEEIIDFEPQKEYQSVRYCYNKIIYLSQSEDWIIYCDREFEISILALKNNYDIEHLKTLLPRWISIEETIETYLSPMFTVMPKFLKSLNMSKTDLKKTLIKNYTNLL</sequence>
<gene>
    <name evidence="1" type="ORF">LIP50_14715</name>
</gene>
<proteinExistence type="predicted"/>
<organism evidence="1 2">
    <name type="scientific">Intestinibacter bartlettii</name>
    <dbReference type="NCBI Taxonomy" id="261299"/>
    <lineage>
        <taxon>Bacteria</taxon>
        <taxon>Bacillati</taxon>
        <taxon>Bacillota</taxon>
        <taxon>Clostridia</taxon>
        <taxon>Peptostreptococcales</taxon>
        <taxon>Peptostreptococcaceae</taxon>
        <taxon>Intestinibacter</taxon>
    </lineage>
</organism>
<name>A0ABS8D161_9FIRM</name>
<accession>A0ABS8D161</accession>
<dbReference type="EMBL" id="JAJBMB010000036">
    <property type="protein sequence ID" value="MCB5447448.1"/>
    <property type="molecule type" value="Genomic_DNA"/>
</dbReference>
<keyword evidence="2" id="KW-1185">Reference proteome</keyword>
<dbReference type="Proteomes" id="UP001299409">
    <property type="component" value="Unassembled WGS sequence"/>
</dbReference>
<comment type="caution">
    <text evidence="1">The sequence shown here is derived from an EMBL/GenBank/DDBJ whole genome shotgun (WGS) entry which is preliminary data.</text>
</comment>